<dbReference type="Pfam" id="PF03067">
    <property type="entry name" value="LPMO_10"/>
    <property type="match status" value="1"/>
</dbReference>
<dbReference type="InParanoid" id="A0A6P7GDS4"/>
<proteinExistence type="predicted"/>
<sequence length="214" mass="23867">MIVIMKLKLLFLFIAYLVNKISGHGMMLTPPGRSSLWRFNQDAKPNYEDNELFCGGAHVQNELNGGKCGVCGDPYTDPHPQANENTGIYGQGIIAGTYAPGSVIEVLIVLTANHLGNFTYSLCQLEDPNAPEPGEECFQDLLLEDGSANYRVVESDYILYQKVQLPEFKCERCVFRWTYKTGNSWGICEDGESRPGCDPQEHFRSCADIAILEE</sequence>
<accession>A0A6P7GDS4</accession>
<evidence type="ECO:0000256" key="1">
    <source>
        <dbReference type="SAM" id="SignalP"/>
    </source>
</evidence>
<dbReference type="AlphaFoldDB" id="A0A6P7GDS4"/>
<keyword evidence="1" id="KW-0732">Signal</keyword>
<feature type="signal peptide" evidence="1">
    <location>
        <begin position="1"/>
        <end position="23"/>
    </location>
</feature>
<dbReference type="PANTHER" id="PTHR21113">
    <property type="entry name" value="AGAP001705-PA"/>
    <property type="match status" value="1"/>
</dbReference>
<dbReference type="PANTHER" id="PTHR21113:SF14">
    <property type="entry name" value="LP24064P"/>
    <property type="match status" value="1"/>
</dbReference>
<feature type="domain" description="Chitin-binding type-4" evidence="2">
    <location>
        <begin position="24"/>
        <end position="209"/>
    </location>
</feature>
<reference evidence="3" key="1">
    <citation type="submission" date="2025-08" db="UniProtKB">
        <authorList>
            <consortium name="RefSeq"/>
        </authorList>
    </citation>
    <scope>IDENTIFICATION</scope>
    <source>
        <tissue evidence="3">Whole insect</tissue>
    </source>
</reference>
<dbReference type="InterPro" id="IPR004302">
    <property type="entry name" value="Cellulose/chitin-bd_N"/>
</dbReference>
<evidence type="ECO:0000313" key="3">
    <source>
        <dbReference type="RefSeq" id="XP_028143093.1"/>
    </source>
</evidence>
<organism evidence="3">
    <name type="scientific">Diabrotica virgifera virgifera</name>
    <name type="common">western corn rootworm</name>
    <dbReference type="NCBI Taxonomy" id="50390"/>
    <lineage>
        <taxon>Eukaryota</taxon>
        <taxon>Metazoa</taxon>
        <taxon>Ecdysozoa</taxon>
        <taxon>Arthropoda</taxon>
        <taxon>Hexapoda</taxon>
        <taxon>Insecta</taxon>
        <taxon>Pterygota</taxon>
        <taxon>Neoptera</taxon>
        <taxon>Endopterygota</taxon>
        <taxon>Coleoptera</taxon>
        <taxon>Polyphaga</taxon>
        <taxon>Cucujiformia</taxon>
        <taxon>Chrysomeloidea</taxon>
        <taxon>Chrysomelidae</taxon>
        <taxon>Galerucinae</taxon>
        <taxon>Diabroticina</taxon>
        <taxon>Diabroticites</taxon>
        <taxon>Diabrotica</taxon>
    </lineage>
</organism>
<evidence type="ECO:0000259" key="2">
    <source>
        <dbReference type="Pfam" id="PF03067"/>
    </source>
</evidence>
<protein>
    <submittedName>
        <fullName evidence="3">Uncharacterized protein LOC114336897</fullName>
    </submittedName>
</protein>
<name>A0A6P7GDS4_DIAVI</name>
<dbReference type="RefSeq" id="XP_028143093.1">
    <property type="nucleotide sequence ID" value="XM_028287292.1"/>
</dbReference>
<gene>
    <name evidence="3" type="primary">LOC114336897</name>
</gene>
<feature type="chain" id="PRO_5028079812" evidence="1">
    <location>
        <begin position="24"/>
        <end position="214"/>
    </location>
</feature>